<dbReference type="EMBL" id="ML120631">
    <property type="protein sequence ID" value="RPA88959.1"/>
    <property type="molecule type" value="Genomic_DNA"/>
</dbReference>
<proteinExistence type="predicted"/>
<gene>
    <name evidence="1" type="ORF">L873DRAFT_1650088</name>
</gene>
<evidence type="ECO:0000313" key="1">
    <source>
        <dbReference type="EMBL" id="RPA88959.1"/>
    </source>
</evidence>
<dbReference type="OrthoDB" id="3344688at2759"/>
<reference evidence="1 2" key="1">
    <citation type="journal article" date="2018" name="Nat. Ecol. Evol.">
        <title>Pezizomycetes genomes reveal the molecular basis of ectomycorrhizal truffle lifestyle.</title>
        <authorList>
            <person name="Murat C."/>
            <person name="Payen T."/>
            <person name="Noel B."/>
            <person name="Kuo A."/>
            <person name="Morin E."/>
            <person name="Chen J."/>
            <person name="Kohler A."/>
            <person name="Krizsan K."/>
            <person name="Balestrini R."/>
            <person name="Da Silva C."/>
            <person name="Montanini B."/>
            <person name="Hainaut M."/>
            <person name="Levati E."/>
            <person name="Barry K.W."/>
            <person name="Belfiori B."/>
            <person name="Cichocki N."/>
            <person name="Clum A."/>
            <person name="Dockter R.B."/>
            <person name="Fauchery L."/>
            <person name="Guy J."/>
            <person name="Iotti M."/>
            <person name="Le Tacon F."/>
            <person name="Lindquist E.A."/>
            <person name="Lipzen A."/>
            <person name="Malagnac F."/>
            <person name="Mello A."/>
            <person name="Molinier V."/>
            <person name="Miyauchi S."/>
            <person name="Poulain J."/>
            <person name="Riccioni C."/>
            <person name="Rubini A."/>
            <person name="Sitrit Y."/>
            <person name="Splivallo R."/>
            <person name="Traeger S."/>
            <person name="Wang M."/>
            <person name="Zifcakova L."/>
            <person name="Wipf D."/>
            <person name="Zambonelli A."/>
            <person name="Paolocci F."/>
            <person name="Nowrousian M."/>
            <person name="Ottonello S."/>
            <person name="Baldrian P."/>
            <person name="Spatafora J.W."/>
            <person name="Henrissat B."/>
            <person name="Nagy L.G."/>
            <person name="Aury J.M."/>
            <person name="Wincker P."/>
            <person name="Grigoriev I.V."/>
            <person name="Bonfante P."/>
            <person name="Martin F.M."/>
        </authorList>
    </citation>
    <scope>NUCLEOTIDE SEQUENCE [LARGE SCALE GENOMIC DNA]</scope>
    <source>
        <strain evidence="1 2">120613-1</strain>
    </source>
</reference>
<organism evidence="1 2">
    <name type="scientific">Choiromyces venosus 120613-1</name>
    <dbReference type="NCBI Taxonomy" id="1336337"/>
    <lineage>
        <taxon>Eukaryota</taxon>
        <taxon>Fungi</taxon>
        <taxon>Dikarya</taxon>
        <taxon>Ascomycota</taxon>
        <taxon>Pezizomycotina</taxon>
        <taxon>Pezizomycetes</taxon>
        <taxon>Pezizales</taxon>
        <taxon>Tuberaceae</taxon>
        <taxon>Choiromyces</taxon>
    </lineage>
</organism>
<dbReference type="AlphaFoldDB" id="A0A3N4ISQ8"/>
<feature type="non-terminal residue" evidence="1">
    <location>
        <position position="1"/>
    </location>
</feature>
<evidence type="ECO:0000313" key="2">
    <source>
        <dbReference type="Proteomes" id="UP000276215"/>
    </source>
</evidence>
<keyword evidence="2" id="KW-1185">Reference proteome</keyword>
<sequence length="51" mass="5834">KSIGVKYYGIRDRVARGEITLEYCETRKMMTDGFTKALPREGHEKLLAMIG</sequence>
<feature type="non-terminal residue" evidence="1">
    <location>
        <position position="51"/>
    </location>
</feature>
<accession>A0A3N4ISQ8</accession>
<dbReference type="Proteomes" id="UP000276215">
    <property type="component" value="Unassembled WGS sequence"/>
</dbReference>
<name>A0A3N4ISQ8_9PEZI</name>
<protein>
    <submittedName>
        <fullName evidence="1">Uncharacterized protein</fullName>
    </submittedName>
</protein>